<accession>L7UJB4</accession>
<protein>
    <submittedName>
        <fullName evidence="1">Uncharacterized protein</fullName>
    </submittedName>
</protein>
<dbReference type="STRING" id="1278073.MYSTI_07804"/>
<keyword evidence="2" id="KW-1185">Reference proteome</keyword>
<proteinExistence type="predicted"/>
<evidence type="ECO:0000313" key="1">
    <source>
        <dbReference type="EMBL" id="AGC49076.1"/>
    </source>
</evidence>
<dbReference type="Proteomes" id="UP000011131">
    <property type="component" value="Chromosome"/>
</dbReference>
<dbReference type="PATRIC" id="fig|1278073.3.peg.7940"/>
<name>L7UJB4_MYXSD</name>
<dbReference type="HOGENOM" id="CLU_160032_0_0_7"/>
<sequence>MKLTPLSELVEPLRHHQCAFMPTEGYETLVAYVLGFDAATGGGALTGFREWLITRVRDGNNLDWPMLLDMLRAQRAASTVEAREEREKERVDFLCDSLRAFFEVQQSPDGLRTIYVDYEAWLGEQEWYDPPTRKRSPRKR</sequence>
<dbReference type="KEGG" id="msd:MYSTI_07804"/>
<organism evidence="1 2">
    <name type="scientific">Myxococcus stipitatus (strain DSM 14675 / JCM 12634 / Mx s8)</name>
    <dbReference type="NCBI Taxonomy" id="1278073"/>
    <lineage>
        <taxon>Bacteria</taxon>
        <taxon>Pseudomonadati</taxon>
        <taxon>Myxococcota</taxon>
        <taxon>Myxococcia</taxon>
        <taxon>Myxococcales</taxon>
        <taxon>Cystobacterineae</taxon>
        <taxon>Myxococcaceae</taxon>
        <taxon>Myxococcus</taxon>
    </lineage>
</organism>
<dbReference type="OrthoDB" id="3388630at2"/>
<reference evidence="1 2" key="1">
    <citation type="journal article" date="2013" name="Genome Announc.">
        <title>Complete genome sequence of Myxococcus stipitatus strain DSM 14675, a fruiting myxobacterium.</title>
        <authorList>
            <person name="Huntley S."/>
            <person name="Kneip S."/>
            <person name="Treuner-Lange A."/>
            <person name="Sogaard-Andersen L."/>
        </authorList>
    </citation>
    <scope>NUCLEOTIDE SEQUENCE [LARGE SCALE GENOMIC DNA]</scope>
    <source>
        <strain evidence="2">DSM 14675 / JCM 12634 / Mx s8</strain>
    </source>
</reference>
<dbReference type="AlphaFoldDB" id="L7UJB4"/>
<dbReference type="RefSeq" id="WP_015353329.1">
    <property type="nucleotide sequence ID" value="NC_020126.1"/>
</dbReference>
<dbReference type="EMBL" id="CP004025">
    <property type="protein sequence ID" value="AGC49076.1"/>
    <property type="molecule type" value="Genomic_DNA"/>
</dbReference>
<gene>
    <name evidence="1" type="ordered locus">MYSTI_07804</name>
</gene>
<evidence type="ECO:0000313" key="2">
    <source>
        <dbReference type="Proteomes" id="UP000011131"/>
    </source>
</evidence>